<evidence type="ECO:0000256" key="1">
    <source>
        <dbReference type="ARBA" id="ARBA00022737"/>
    </source>
</evidence>
<feature type="domain" description="Nephrocystin 3-like N-terminal" evidence="2">
    <location>
        <begin position="27"/>
        <end position="152"/>
    </location>
</feature>
<accession>A0A0D2L0U4</accession>
<protein>
    <recommendedName>
        <fullName evidence="2">Nephrocystin 3-like N-terminal domain-containing protein</fullName>
    </recommendedName>
</protein>
<dbReference type="OrthoDB" id="3269932at2759"/>
<reference evidence="4" key="1">
    <citation type="submission" date="2014-04" db="EMBL/GenBank/DDBJ databases">
        <title>Evolutionary Origins and Diversification of the Mycorrhizal Mutualists.</title>
        <authorList>
            <consortium name="DOE Joint Genome Institute"/>
            <consortium name="Mycorrhizal Genomics Consortium"/>
            <person name="Kohler A."/>
            <person name="Kuo A."/>
            <person name="Nagy L.G."/>
            <person name="Floudas D."/>
            <person name="Copeland A."/>
            <person name="Barry K.W."/>
            <person name="Cichocki N."/>
            <person name="Veneault-Fourrey C."/>
            <person name="LaButti K."/>
            <person name="Lindquist E.A."/>
            <person name="Lipzen A."/>
            <person name="Lundell T."/>
            <person name="Morin E."/>
            <person name="Murat C."/>
            <person name="Riley R."/>
            <person name="Ohm R."/>
            <person name="Sun H."/>
            <person name="Tunlid A."/>
            <person name="Henrissat B."/>
            <person name="Grigoriev I.V."/>
            <person name="Hibbett D.S."/>
            <person name="Martin F."/>
        </authorList>
    </citation>
    <scope>NUCLEOTIDE SEQUENCE [LARGE SCALE GENOMIC DNA]</scope>
    <source>
        <strain evidence="4">FD-334 SS-4</strain>
    </source>
</reference>
<evidence type="ECO:0000313" key="4">
    <source>
        <dbReference type="Proteomes" id="UP000054270"/>
    </source>
</evidence>
<dbReference type="EMBL" id="KN817569">
    <property type="protein sequence ID" value="KJA20262.1"/>
    <property type="molecule type" value="Genomic_DNA"/>
</dbReference>
<organism evidence="3 4">
    <name type="scientific">Hypholoma sublateritium (strain FD-334 SS-4)</name>
    <dbReference type="NCBI Taxonomy" id="945553"/>
    <lineage>
        <taxon>Eukaryota</taxon>
        <taxon>Fungi</taxon>
        <taxon>Dikarya</taxon>
        <taxon>Basidiomycota</taxon>
        <taxon>Agaricomycotina</taxon>
        <taxon>Agaricomycetes</taxon>
        <taxon>Agaricomycetidae</taxon>
        <taxon>Agaricales</taxon>
        <taxon>Agaricineae</taxon>
        <taxon>Strophariaceae</taxon>
        <taxon>Hypholoma</taxon>
    </lineage>
</organism>
<dbReference type="Proteomes" id="UP000054270">
    <property type="component" value="Unassembled WGS sequence"/>
</dbReference>
<evidence type="ECO:0000259" key="2">
    <source>
        <dbReference type="Pfam" id="PF24883"/>
    </source>
</evidence>
<dbReference type="AlphaFoldDB" id="A0A0D2L0U4"/>
<keyword evidence="4" id="KW-1185">Reference proteome</keyword>
<sequence length="152" mass="16361">AFHDALARLYSPRCQGGTHTAPLNDIITWINAPAGSKAPIMWLNGKPNTGTSTVAQTIADKCADAKLLLASFFFSGSDDTGETRNLLPTIAYQIAIKNPVLRSAVGQAVENDPLIFERNPDIQMQSLIMEPLVAANLDPSTFPRLVIIDGLD</sequence>
<dbReference type="OMA" id="ITWINAP"/>
<feature type="non-terminal residue" evidence="3">
    <location>
        <position position="1"/>
    </location>
</feature>
<dbReference type="InterPro" id="IPR056884">
    <property type="entry name" value="NPHP3-like_N"/>
</dbReference>
<name>A0A0D2L0U4_HYPSF</name>
<proteinExistence type="predicted"/>
<dbReference type="STRING" id="945553.A0A0D2L0U4"/>
<keyword evidence="1" id="KW-0677">Repeat</keyword>
<gene>
    <name evidence="3" type="ORF">HYPSUDRAFT_103657</name>
</gene>
<feature type="non-terminal residue" evidence="3">
    <location>
        <position position="152"/>
    </location>
</feature>
<evidence type="ECO:0000313" key="3">
    <source>
        <dbReference type="EMBL" id="KJA20262.1"/>
    </source>
</evidence>
<dbReference type="Pfam" id="PF24883">
    <property type="entry name" value="NPHP3_N"/>
    <property type="match status" value="1"/>
</dbReference>